<gene>
    <name evidence="1" type="ORF">AKG95_17860</name>
</gene>
<reference evidence="1 2" key="1">
    <citation type="submission" date="2015-06" db="EMBL/GenBank/DDBJ databases">
        <title>Draft genome sequencing of a biphenyl-degrading bacterium, Janthinobacterium lividum MEG1.</title>
        <authorList>
            <person name="Shimodaira J."/>
            <person name="Hatta T."/>
        </authorList>
    </citation>
    <scope>NUCLEOTIDE SEQUENCE [LARGE SCALE GENOMIC DNA]</scope>
    <source>
        <strain evidence="1 2">MEG1</strain>
    </source>
</reference>
<accession>A0A1S1UBW1</accession>
<dbReference type="AlphaFoldDB" id="A0A1S1UBW1"/>
<dbReference type="Proteomes" id="UP000179840">
    <property type="component" value="Unassembled WGS sequence"/>
</dbReference>
<name>A0A1S1UBW1_9BURK</name>
<evidence type="ECO:0000313" key="1">
    <source>
        <dbReference type="EMBL" id="OHV96583.1"/>
    </source>
</evidence>
<sequence>MTGHAYFFIGNIAIIHNDKESILTLSHLLYLLLRGIAAKGRRGSWVLEPDWAIRSALREYAQGFESHTQSAQALCSSPQGRNEKTRRSGFLKILAETVSAKVMFAKRRLMPLRP</sequence>
<organism evidence="1 2">
    <name type="scientific">Janthinobacterium lividum</name>
    <dbReference type="NCBI Taxonomy" id="29581"/>
    <lineage>
        <taxon>Bacteria</taxon>
        <taxon>Pseudomonadati</taxon>
        <taxon>Pseudomonadota</taxon>
        <taxon>Betaproteobacteria</taxon>
        <taxon>Burkholderiales</taxon>
        <taxon>Oxalobacteraceae</taxon>
        <taxon>Janthinobacterium</taxon>
    </lineage>
</organism>
<comment type="caution">
    <text evidence="1">The sequence shown here is derived from an EMBL/GenBank/DDBJ whole genome shotgun (WGS) entry which is preliminary data.</text>
</comment>
<evidence type="ECO:0000313" key="2">
    <source>
        <dbReference type="Proteomes" id="UP000179840"/>
    </source>
</evidence>
<protein>
    <submittedName>
        <fullName evidence="1">Uncharacterized protein</fullName>
    </submittedName>
</protein>
<proteinExistence type="predicted"/>
<dbReference type="EMBL" id="LFKP01000008">
    <property type="protein sequence ID" value="OHV96583.1"/>
    <property type="molecule type" value="Genomic_DNA"/>
</dbReference>